<dbReference type="InterPro" id="IPR035906">
    <property type="entry name" value="MetI-like_sf"/>
</dbReference>
<evidence type="ECO:0000313" key="10">
    <source>
        <dbReference type="Proteomes" id="UP000831775"/>
    </source>
</evidence>
<dbReference type="Proteomes" id="UP000831775">
    <property type="component" value="Chromosome"/>
</dbReference>
<feature type="transmembrane region" description="Helical" evidence="7">
    <location>
        <begin position="280"/>
        <end position="306"/>
    </location>
</feature>
<evidence type="ECO:0000256" key="1">
    <source>
        <dbReference type="ARBA" id="ARBA00004651"/>
    </source>
</evidence>
<evidence type="ECO:0000256" key="6">
    <source>
        <dbReference type="ARBA" id="ARBA00023136"/>
    </source>
</evidence>
<name>A0ABY4FTJ6_9MICO</name>
<gene>
    <name evidence="9" type="ORF">MUN76_11160</name>
</gene>
<evidence type="ECO:0000256" key="3">
    <source>
        <dbReference type="ARBA" id="ARBA00022475"/>
    </source>
</evidence>
<evidence type="ECO:0000259" key="8">
    <source>
        <dbReference type="PROSITE" id="PS50928"/>
    </source>
</evidence>
<feature type="transmembrane region" description="Helical" evidence="7">
    <location>
        <begin position="12"/>
        <end position="32"/>
    </location>
</feature>
<feature type="transmembrane region" description="Helical" evidence="7">
    <location>
        <begin position="137"/>
        <end position="164"/>
    </location>
</feature>
<dbReference type="PROSITE" id="PS50928">
    <property type="entry name" value="ABC_TM1"/>
    <property type="match status" value="1"/>
</dbReference>
<keyword evidence="6 7" id="KW-0472">Membrane</keyword>
<evidence type="ECO:0000313" key="9">
    <source>
        <dbReference type="EMBL" id="UOQ59605.1"/>
    </source>
</evidence>
<sequence>MSIPAFLLRRTGSLLLVLLVTSFVVFGLMYLAPGSPLSFVLGPRGGTPEQIARVTEQYHLDDPFFVRYFAWLGDIVQGQLGDSIVYRQGVSDLIGGRIGTTVALIALAVIIIAIVGIGLGLLASLRGGWTDQIVTTLATLGLATPTFVIGVALISLFAVGLGWFPTNGSGGGGIDTLWHLALPAVALSVASAAYLARITRASVLEEEGREHVQTAVARGLRSSLIVRRHVLRNALIPITTVMGLTIATLIAGAVVVENVFALDGLGSLLVRAILQRDFAVVQAVILVLVVAFVVINAIVDFLYTLIDPRIQLGSTR</sequence>
<protein>
    <submittedName>
        <fullName evidence="9">ABC transporter permease</fullName>
    </submittedName>
</protein>
<feature type="domain" description="ABC transmembrane type-1" evidence="8">
    <location>
        <begin position="98"/>
        <end position="299"/>
    </location>
</feature>
<feature type="transmembrane region" description="Helical" evidence="7">
    <location>
        <begin position="102"/>
        <end position="125"/>
    </location>
</feature>
<keyword evidence="4 7" id="KW-0812">Transmembrane</keyword>
<dbReference type="PANTHER" id="PTHR43163:SF3">
    <property type="entry name" value="PEPTIDE ABC TRANSPORTER PERMEASE PROTEIN"/>
    <property type="match status" value="1"/>
</dbReference>
<keyword evidence="2 7" id="KW-0813">Transport</keyword>
<dbReference type="InterPro" id="IPR000515">
    <property type="entry name" value="MetI-like"/>
</dbReference>
<keyword evidence="3" id="KW-1003">Cell membrane</keyword>
<feature type="transmembrane region" description="Helical" evidence="7">
    <location>
        <begin position="234"/>
        <end position="260"/>
    </location>
</feature>
<dbReference type="Pfam" id="PF19300">
    <property type="entry name" value="BPD_transp_1_N"/>
    <property type="match status" value="1"/>
</dbReference>
<dbReference type="CDD" id="cd06261">
    <property type="entry name" value="TM_PBP2"/>
    <property type="match status" value="1"/>
</dbReference>
<dbReference type="EMBL" id="CP095043">
    <property type="protein sequence ID" value="UOQ59605.1"/>
    <property type="molecule type" value="Genomic_DNA"/>
</dbReference>
<feature type="transmembrane region" description="Helical" evidence="7">
    <location>
        <begin position="176"/>
        <end position="196"/>
    </location>
</feature>
<evidence type="ECO:0000256" key="5">
    <source>
        <dbReference type="ARBA" id="ARBA00022989"/>
    </source>
</evidence>
<comment type="subcellular location">
    <subcellularLocation>
        <location evidence="1 7">Cell membrane</location>
        <topology evidence="1 7">Multi-pass membrane protein</topology>
    </subcellularLocation>
</comment>
<accession>A0ABY4FTJ6</accession>
<keyword evidence="10" id="KW-1185">Reference proteome</keyword>
<evidence type="ECO:0000256" key="2">
    <source>
        <dbReference type="ARBA" id="ARBA00022448"/>
    </source>
</evidence>
<dbReference type="Pfam" id="PF00528">
    <property type="entry name" value="BPD_transp_1"/>
    <property type="match status" value="1"/>
</dbReference>
<comment type="similarity">
    <text evidence="7">Belongs to the binding-protein-dependent transport system permease family.</text>
</comment>
<evidence type="ECO:0000256" key="4">
    <source>
        <dbReference type="ARBA" id="ARBA00022692"/>
    </source>
</evidence>
<reference evidence="9 10" key="1">
    <citation type="submission" date="2022-04" db="EMBL/GenBank/DDBJ databases">
        <title>Leucobacter sp. isolated from rhizosphere of onion.</title>
        <authorList>
            <person name="Won M."/>
            <person name="Lee C.-M."/>
            <person name="Woen H.-Y."/>
            <person name="Kwon S.-W."/>
        </authorList>
    </citation>
    <scope>NUCLEOTIDE SEQUENCE [LARGE SCALE GENOMIC DNA]</scope>
    <source>
        <strain evidence="9 10">H25R-14</strain>
    </source>
</reference>
<dbReference type="RefSeq" id="WP_244684692.1">
    <property type="nucleotide sequence ID" value="NZ_CP095043.1"/>
</dbReference>
<dbReference type="Gene3D" id="1.10.3720.10">
    <property type="entry name" value="MetI-like"/>
    <property type="match status" value="1"/>
</dbReference>
<dbReference type="InterPro" id="IPR045621">
    <property type="entry name" value="BPD_transp_1_N"/>
</dbReference>
<dbReference type="PANTHER" id="PTHR43163">
    <property type="entry name" value="DIPEPTIDE TRANSPORT SYSTEM PERMEASE PROTEIN DPPB-RELATED"/>
    <property type="match status" value="1"/>
</dbReference>
<organism evidence="9 10">
    <name type="scientific">Leucobacter rhizosphaerae</name>
    <dbReference type="NCBI Taxonomy" id="2932245"/>
    <lineage>
        <taxon>Bacteria</taxon>
        <taxon>Bacillati</taxon>
        <taxon>Actinomycetota</taxon>
        <taxon>Actinomycetes</taxon>
        <taxon>Micrococcales</taxon>
        <taxon>Microbacteriaceae</taxon>
        <taxon>Leucobacter</taxon>
    </lineage>
</organism>
<proteinExistence type="inferred from homology"/>
<evidence type="ECO:0000256" key="7">
    <source>
        <dbReference type="RuleBase" id="RU363032"/>
    </source>
</evidence>
<dbReference type="SUPFAM" id="SSF161098">
    <property type="entry name" value="MetI-like"/>
    <property type="match status" value="1"/>
</dbReference>
<keyword evidence="5 7" id="KW-1133">Transmembrane helix</keyword>